<keyword evidence="2" id="KW-1185">Reference proteome</keyword>
<dbReference type="Gene3D" id="2.30.110.10">
    <property type="entry name" value="Electron Transport, Fmn-binding Protein, Chain A"/>
    <property type="match status" value="1"/>
</dbReference>
<name>A0A7S8E8D6_9CHLR</name>
<protein>
    <submittedName>
        <fullName evidence="1">Nitroreductase family deazaflavin-dependent oxidoreductase</fullName>
    </submittedName>
</protein>
<dbReference type="AlphaFoldDB" id="A0A7S8E8D6"/>
<dbReference type="RefSeq" id="WP_195170320.1">
    <property type="nucleotide sequence ID" value="NZ_CP062983.1"/>
</dbReference>
<evidence type="ECO:0000313" key="2">
    <source>
        <dbReference type="Proteomes" id="UP000594468"/>
    </source>
</evidence>
<evidence type="ECO:0000313" key="1">
    <source>
        <dbReference type="EMBL" id="QPC82251.1"/>
    </source>
</evidence>
<proteinExistence type="predicted"/>
<dbReference type="KEGG" id="pmet:G4Y79_21615"/>
<dbReference type="Pfam" id="PF04075">
    <property type="entry name" value="F420H2_quin_red"/>
    <property type="match status" value="1"/>
</dbReference>
<organism evidence="1 2">
    <name type="scientific">Phototrophicus methaneseepsis</name>
    <dbReference type="NCBI Taxonomy" id="2710758"/>
    <lineage>
        <taxon>Bacteria</taxon>
        <taxon>Bacillati</taxon>
        <taxon>Chloroflexota</taxon>
        <taxon>Candidatus Thermofontia</taxon>
        <taxon>Phototrophicales</taxon>
        <taxon>Phototrophicaceae</taxon>
        <taxon>Phototrophicus</taxon>
    </lineage>
</organism>
<accession>A0A7S8E8D6</accession>
<reference evidence="1 2" key="1">
    <citation type="submission" date="2020-02" db="EMBL/GenBank/DDBJ databases">
        <authorList>
            <person name="Zheng R.K."/>
            <person name="Sun C.M."/>
        </authorList>
    </citation>
    <scope>NUCLEOTIDE SEQUENCE [LARGE SCALE GENOMIC DNA]</scope>
    <source>
        <strain evidence="2">rifampicinis</strain>
    </source>
</reference>
<dbReference type="Proteomes" id="UP000594468">
    <property type="component" value="Chromosome"/>
</dbReference>
<dbReference type="InterPro" id="IPR012349">
    <property type="entry name" value="Split_barrel_FMN-bd"/>
</dbReference>
<gene>
    <name evidence="1" type="ORF">G4Y79_21615</name>
</gene>
<dbReference type="EMBL" id="CP062983">
    <property type="protein sequence ID" value="QPC82251.1"/>
    <property type="molecule type" value="Genomic_DNA"/>
</dbReference>
<dbReference type="InterPro" id="IPR004378">
    <property type="entry name" value="F420H2_quin_Rdtase"/>
</dbReference>
<sequence>MTTTTVQNQPPRFFRRLIRSINPFMKWMLQSPLHGIVSRSYMLVTVTGRKSGKQYMLPVKYKQEGDVLHVITSAGYTWWKNIREGAPVQIYLRGKAYPAQATASRNPETINATIQKMYPMFRAEQRANMVPSVAALKFTLQDAS</sequence>
<dbReference type="GO" id="GO:0016491">
    <property type="term" value="F:oxidoreductase activity"/>
    <property type="evidence" value="ECO:0007669"/>
    <property type="project" value="InterPro"/>
</dbReference>